<accession>A0ABU2KVZ8</accession>
<proteinExistence type="predicted"/>
<reference evidence="12" key="1">
    <citation type="submission" date="2023-07" db="EMBL/GenBank/DDBJ databases">
        <title>30 novel species of actinomycetes from the DSMZ collection.</title>
        <authorList>
            <person name="Nouioui I."/>
        </authorList>
    </citation>
    <scope>NUCLEOTIDE SEQUENCE [LARGE SCALE GENOMIC DNA]</scope>
    <source>
        <strain evidence="12">DSM 45055</strain>
    </source>
</reference>
<evidence type="ECO:0000256" key="7">
    <source>
        <dbReference type="PROSITE-ProRule" id="PRU10141"/>
    </source>
</evidence>
<keyword evidence="2" id="KW-0723">Serine/threonine-protein kinase</keyword>
<dbReference type="CDD" id="cd14014">
    <property type="entry name" value="STKc_PknB_like"/>
    <property type="match status" value="1"/>
</dbReference>
<dbReference type="InterPro" id="IPR017441">
    <property type="entry name" value="Protein_kinase_ATP_BS"/>
</dbReference>
<gene>
    <name evidence="11" type="ORF">RM446_14355</name>
</gene>
<dbReference type="InterPro" id="IPR011009">
    <property type="entry name" value="Kinase-like_dom_sf"/>
</dbReference>
<dbReference type="PROSITE" id="PS50011">
    <property type="entry name" value="PROTEIN_KINASE_DOM"/>
    <property type="match status" value="1"/>
</dbReference>
<dbReference type="EC" id="2.7.11.1" evidence="1"/>
<dbReference type="Gene3D" id="3.30.200.20">
    <property type="entry name" value="Phosphorylase Kinase, domain 1"/>
    <property type="match status" value="1"/>
</dbReference>
<evidence type="ECO:0000256" key="3">
    <source>
        <dbReference type="ARBA" id="ARBA00022679"/>
    </source>
</evidence>
<dbReference type="GO" id="GO:0004674">
    <property type="term" value="F:protein serine/threonine kinase activity"/>
    <property type="evidence" value="ECO:0007669"/>
    <property type="project" value="UniProtKB-EC"/>
</dbReference>
<feature type="domain" description="Protein kinase" evidence="10">
    <location>
        <begin position="31"/>
        <end position="274"/>
    </location>
</feature>
<keyword evidence="9" id="KW-0812">Transmembrane</keyword>
<keyword evidence="9" id="KW-0472">Membrane</keyword>
<comment type="caution">
    <text evidence="11">The sequence shown here is derived from an EMBL/GenBank/DDBJ whole genome shotgun (WGS) entry which is preliminary data.</text>
</comment>
<evidence type="ECO:0000313" key="11">
    <source>
        <dbReference type="EMBL" id="MDT0303298.1"/>
    </source>
</evidence>
<feature type="transmembrane region" description="Helical" evidence="9">
    <location>
        <begin position="324"/>
        <end position="348"/>
    </location>
</feature>
<keyword evidence="3 11" id="KW-0808">Transferase</keyword>
<evidence type="ECO:0000259" key="10">
    <source>
        <dbReference type="PROSITE" id="PS50011"/>
    </source>
</evidence>
<evidence type="ECO:0000256" key="6">
    <source>
        <dbReference type="ARBA" id="ARBA00022840"/>
    </source>
</evidence>
<sequence length="512" mass="53525">MSRPSEREITVLVPPHLDPLAPGDPDSVGPYVLIGRLGAGGTGTVFAAIDANEASGDLMAVKVLHPWSAEEPEDRARLRERLAALAEVDGRTYVPPVGFDVGARQPWLAMPYVSGLPLDGFVGDHGPLGRGRLIALAAALGEVLSALHIKQVAHGDLTPDNVLLSGRGPRVLDCALPGEGELLRRNAAPWTAPERLDGGEPSSPADIFSWAAIAVFAATGRPPVAEEGAPASATPWLEGVPAEMRPIVRRALSEDPRDRPTVREVLGSTIAAWEAISGSDAAPVQGTAVTQVLSREWRGVVEPDRLPRLVRLGTDRGRSAGRGLLIAGGSVIALALIGGGGFAAFAAANGLLPGPAEPEASPSPSPSPSASVGGPEGPTIVRFDPAEQENPADGPWVYTQVERRPSAPATPAATLAPDAWSEQWQPVGDDAEQQALITEETEVLCARFCVPGPGYVEDDRGTFPVEGQDFIDYLAWGGPVVAEVEFAEPGDEGGDGPRELTRIVEVYPTPPD</sequence>
<dbReference type="RefSeq" id="WP_311545784.1">
    <property type="nucleotide sequence ID" value="NZ_JAVREK010000014.1"/>
</dbReference>
<keyword evidence="4 7" id="KW-0547">Nucleotide-binding</keyword>
<dbReference type="PANTHER" id="PTHR43289:SF6">
    <property type="entry name" value="SERINE_THREONINE-PROTEIN KINASE NEKL-3"/>
    <property type="match status" value="1"/>
</dbReference>
<keyword evidence="6 7" id="KW-0067">ATP-binding</keyword>
<dbReference type="EMBL" id="JAVREK010000014">
    <property type="protein sequence ID" value="MDT0303298.1"/>
    <property type="molecule type" value="Genomic_DNA"/>
</dbReference>
<dbReference type="InterPro" id="IPR000719">
    <property type="entry name" value="Prot_kinase_dom"/>
</dbReference>
<dbReference type="SUPFAM" id="SSF56112">
    <property type="entry name" value="Protein kinase-like (PK-like)"/>
    <property type="match status" value="1"/>
</dbReference>
<feature type="binding site" evidence="7">
    <location>
        <position position="62"/>
    </location>
    <ligand>
        <name>ATP</name>
        <dbReference type="ChEBI" id="CHEBI:30616"/>
    </ligand>
</feature>
<evidence type="ECO:0000256" key="2">
    <source>
        <dbReference type="ARBA" id="ARBA00022527"/>
    </source>
</evidence>
<evidence type="ECO:0000256" key="5">
    <source>
        <dbReference type="ARBA" id="ARBA00022777"/>
    </source>
</evidence>
<keyword evidence="9" id="KW-1133">Transmembrane helix</keyword>
<evidence type="ECO:0000256" key="9">
    <source>
        <dbReference type="SAM" id="Phobius"/>
    </source>
</evidence>
<evidence type="ECO:0000313" key="12">
    <source>
        <dbReference type="Proteomes" id="UP001183226"/>
    </source>
</evidence>
<evidence type="ECO:0000256" key="8">
    <source>
        <dbReference type="SAM" id="MobiDB-lite"/>
    </source>
</evidence>
<dbReference type="Proteomes" id="UP001183226">
    <property type="component" value="Unassembled WGS sequence"/>
</dbReference>
<keyword evidence="5 11" id="KW-0418">Kinase</keyword>
<keyword evidence="12" id="KW-1185">Reference proteome</keyword>
<organism evidence="11 12">
    <name type="scientific">Streptomonospora wellingtoniae</name>
    <dbReference type="NCBI Taxonomy" id="3075544"/>
    <lineage>
        <taxon>Bacteria</taxon>
        <taxon>Bacillati</taxon>
        <taxon>Actinomycetota</taxon>
        <taxon>Actinomycetes</taxon>
        <taxon>Streptosporangiales</taxon>
        <taxon>Nocardiopsidaceae</taxon>
        <taxon>Streptomonospora</taxon>
    </lineage>
</organism>
<feature type="region of interest" description="Disordered" evidence="8">
    <location>
        <begin position="356"/>
        <end position="393"/>
    </location>
</feature>
<protein>
    <recommendedName>
        <fullName evidence="1">non-specific serine/threonine protein kinase</fullName>
        <ecNumber evidence="1">2.7.11.1</ecNumber>
    </recommendedName>
</protein>
<dbReference type="Gene3D" id="1.10.510.10">
    <property type="entry name" value="Transferase(Phosphotransferase) domain 1"/>
    <property type="match status" value="1"/>
</dbReference>
<dbReference type="PROSITE" id="PS00107">
    <property type="entry name" value="PROTEIN_KINASE_ATP"/>
    <property type="match status" value="1"/>
</dbReference>
<name>A0ABU2KVZ8_9ACTN</name>
<dbReference type="Pfam" id="PF00069">
    <property type="entry name" value="Pkinase"/>
    <property type="match status" value="1"/>
</dbReference>
<evidence type="ECO:0000256" key="4">
    <source>
        <dbReference type="ARBA" id="ARBA00022741"/>
    </source>
</evidence>
<dbReference type="PANTHER" id="PTHR43289">
    <property type="entry name" value="MITOGEN-ACTIVATED PROTEIN KINASE KINASE KINASE 20-RELATED"/>
    <property type="match status" value="1"/>
</dbReference>
<evidence type="ECO:0000256" key="1">
    <source>
        <dbReference type="ARBA" id="ARBA00012513"/>
    </source>
</evidence>